<dbReference type="Pfam" id="PF14365">
    <property type="entry name" value="Neprosin_AP"/>
    <property type="match status" value="1"/>
</dbReference>
<dbReference type="InterPro" id="IPR053168">
    <property type="entry name" value="Glutamic_endopeptidase"/>
</dbReference>
<keyword evidence="1" id="KW-0732">Signal</keyword>
<protein>
    <recommendedName>
        <fullName evidence="2">Neprosin PEP catalytic domain-containing protein</fullName>
    </recommendedName>
</protein>
<feature type="domain" description="Neprosin PEP catalytic" evidence="2">
    <location>
        <begin position="134"/>
        <end position="382"/>
    </location>
</feature>
<dbReference type="InterPro" id="IPR004314">
    <property type="entry name" value="Neprosin"/>
</dbReference>
<evidence type="ECO:0000259" key="2">
    <source>
        <dbReference type="PROSITE" id="PS52045"/>
    </source>
</evidence>
<feature type="chain" id="PRO_5041980408" description="Neprosin PEP catalytic domain-containing protein" evidence="1">
    <location>
        <begin position="23"/>
        <end position="382"/>
    </location>
</feature>
<dbReference type="EMBL" id="JAJJMB010016409">
    <property type="protein sequence ID" value="KAI3847431.1"/>
    <property type="molecule type" value="Genomic_DNA"/>
</dbReference>
<dbReference type="Pfam" id="PF03080">
    <property type="entry name" value="Neprosin"/>
    <property type="match status" value="1"/>
</dbReference>
<organism evidence="3 4">
    <name type="scientific">Papaver atlanticum</name>
    <dbReference type="NCBI Taxonomy" id="357466"/>
    <lineage>
        <taxon>Eukaryota</taxon>
        <taxon>Viridiplantae</taxon>
        <taxon>Streptophyta</taxon>
        <taxon>Embryophyta</taxon>
        <taxon>Tracheophyta</taxon>
        <taxon>Spermatophyta</taxon>
        <taxon>Magnoliopsida</taxon>
        <taxon>Ranunculales</taxon>
        <taxon>Papaveraceae</taxon>
        <taxon>Papaveroideae</taxon>
        <taxon>Papaver</taxon>
    </lineage>
</organism>
<gene>
    <name evidence="3" type="ORF">MKW98_032757</name>
</gene>
<dbReference type="Proteomes" id="UP001202328">
    <property type="component" value="Unassembled WGS sequence"/>
</dbReference>
<dbReference type="PANTHER" id="PTHR31589:SF223">
    <property type="entry name" value="PROTEIN, PUTATIVE (DUF239)-RELATED"/>
    <property type="match status" value="1"/>
</dbReference>
<accession>A0AAD4RZR2</accession>
<name>A0AAD4RZR2_9MAGN</name>
<feature type="signal peptide" evidence="1">
    <location>
        <begin position="1"/>
        <end position="22"/>
    </location>
</feature>
<evidence type="ECO:0000256" key="1">
    <source>
        <dbReference type="SAM" id="SignalP"/>
    </source>
</evidence>
<evidence type="ECO:0000313" key="3">
    <source>
        <dbReference type="EMBL" id="KAI3847431.1"/>
    </source>
</evidence>
<dbReference type="InterPro" id="IPR025521">
    <property type="entry name" value="Neprosin_propep"/>
</dbReference>
<dbReference type="Gene3D" id="3.90.1320.10">
    <property type="entry name" value="Outer-capsid protein sigma 3, large lobe"/>
    <property type="match status" value="1"/>
</dbReference>
<keyword evidence="4" id="KW-1185">Reference proteome</keyword>
<proteinExistence type="predicted"/>
<evidence type="ECO:0000313" key="4">
    <source>
        <dbReference type="Proteomes" id="UP001202328"/>
    </source>
</evidence>
<dbReference type="PANTHER" id="PTHR31589">
    <property type="entry name" value="PROTEIN, PUTATIVE (DUF239)-RELATED-RELATED"/>
    <property type="match status" value="1"/>
</dbReference>
<reference evidence="3" key="1">
    <citation type="submission" date="2022-04" db="EMBL/GenBank/DDBJ databases">
        <title>A functionally conserved STORR gene fusion in Papaver species that diverged 16.8 million years ago.</title>
        <authorList>
            <person name="Catania T."/>
        </authorList>
    </citation>
    <scope>NUCLEOTIDE SEQUENCE</scope>
    <source>
        <strain evidence="3">S-188037</strain>
    </source>
</reference>
<sequence>MASFLGLRIIHFLALLGNLILANHVLVEGRVDRSSMLMKEQQLNIERQLNLLNKSPVKTMHTAWGDIYDCIEIHKQPALDHPLLKDHKIEMQEDSVSTNSLNSFINQVDECPKGTVPIRRTTREDLIRANLLSNSESNQYRAGVSYVTKLGETIYGASGVVNVWNPIVNQDQFSSAEITLQSGSGEQMSVIKYGWTVDPQLYGDNVTRSFVYWTADGGKKTGCYNTLCPGFVQVHPKWVPEMPFSHASKIDGTQVTFSAQITLDDAEGKWWLTIQRDIRIGYWPKALFPAFAPGAASVFWGGRVKSGIDGMSPPMCSGQPINDAYPAKAGFINSLQYVDMDNQYVNPEKIESIIDCPEHYNAKYFQGNSDLHFGGSGGANCK</sequence>
<comment type="caution">
    <text evidence="3">The sequence shown here is derived from an EMBL/GenBank/DDBJ whole genome shotgun (WGS) entry which is preliminary data.</text>
</comment>
<dbReference type="PROSITE" id="PS52045">
    <property type="entry name" value="NEPROSIN_PEP_CD"/>
    <property type="match status" value="1"/>
</dbReference>
<dbReference type="AlphaFoldDB" id="A0AAD4RZR2"/>